<reference evidence="4 5" key="1">
    <citation type="submission" date="2019-11" db="EMBL/GenBank/DDBJ databases">
        <authorList>
            <person name="Criscuolo A."/>
        </authorList>
    </citation>
    <scope>NUCLEOTIDE SEQUENCE [LARGE SCALE GENOMIC DNA]</scope>
    <source>
        <strain evidence="4">CIP111667</strain>
    </source>
</reference>
<protein>
    <submittedName>
        <fullName evidence="4">Transcriptional regulatory protein LiaR</fullName>
    </submittedName>
</protein>
<dbReference type="InterPro" id="IPR001789">
    <property type="entry name" value="Sig_transdc_resp-reg_receiver"/>
</dbReference>
<feature type="modified residue" description="4-aspartylphosphate" evidence="1">
    <location>
        <position position="57"/>
    </location>
</feature>
<name>A0A7M4DGG1_9MICO</name>
<gene>
    <name evidence="4" type="primary">liaR_9</name>
    <name evidence="4" type="ORF">HALOF300_01208</name>
</gene>
<feature type="domain" description="Response regulatory" evidence="3">
    <location>
        <begin position="6"/>
        <end position="105"/>
    </location>
</feature>
<dbReference type="CDD" id="cd17535">
    <property type="entry name" value="REC_NarL-like"/>
    <property type="match status" value="1"/>
</dbReference>
<dbReference type="InterPro" id="IPR052048">
    <property type="entry name" value="ST_Response_Regulator"/>
</dbReference>
<dbReference type="PROSITE" id="PS50110">
    <property type="entry name" value="RESPONSE_REGULATORY"/>
    <property type="match status" value="1"/>
</dbReference>
<accession>A0A7M4DGG1</accession>
<dbReference type="GO" id="GO:0000160">
    <property type="term" value="P:phosphorelay signal transduction system"/>
    <property type="evidence" value="ECO:0007669"/>
    <property type="project" value="InterPro"/>
</dbReference>
<comment type="caution">
    <text evidence="4">The sequence shown here is derived from an EMBL/GenBank/DDBJ whole genome shotgun (WGS) entry which is preliminary data.</text>
</comment>
<dbReference type="InterPro" id="IPR058245">
    <property type="entry name" value="NreC/VraR/RcsB-like_REC"/>
</dbReference>
<dbReference type="EMBL" id="CACRYJ010000017">
    <property type="protein sequence ID" value="VZO36004.1"/>
    <property type="molecule type" value="Genomic_DNA"/>
</dbReference>
<dbReference type="Proteomes" id="UP000419743">
    <property type="component" value="Unassembled WGS sequence"/>
</dbReference>
<evidence type="ECO:0000313" key="5">
    <source>
        <dbReference type="Proteomes" id="UP000419743"/>
    </source>
</evidence>
<feature type="region of interest" description="Disordered" evidence="2">
    <location>
        <begin position="86"/>
        <end position="105"/>
    </location>
</feature>
<evidence type="ECO:0000256" key="2">
    <source>
        <dbReference type="SAM" id="MobiDB-lite"/>
    </source>
</evidence>
<evidence type="ECO:0000259" key="3">
    <source>
        <dbReference type="PROSITE" id="PS50110"/>
    </source>
</evidence>
<dbReference type="InterPro" id="IPR011006">
    <property type="entry name" value="CheY-like_superfamily"/>
</dbReference>
<dbReference type="SMART" id="SM00448">
    <property type="entry name" value="REC"/>
    <property type="match status" value="1"/>
</dbReference>
<dbReference type="PANTHER" id="PTHR43228:SF1">
    <property type="entry name" value="TWO-COMPONENT RESPONSE REGULATOR ARR22"/>
    <property type="match status" value="1"/>
</dbReference>
<organism evidence="4 5">
    <name type="scientific">Occultella aeris</name>
    <dbReference type="NCBI Taxonomy" id="2761496"/>
    <lineage>
        <taxon>Bacteria</taxon>
        <taxon>Bacillati</taxon>
        <taxon>Actinomycetota</taxon>
        <taxon>Actinomycetes</taxon>
        <taxon>Micrococcales</taxon>
        <taxon>Ruaniaceae</taxon>
        <taxon>Occultella</taxon>
    </lineage>
</organism>
<dbReference type="Pfam" id="PF00072">
    <property type="entry name" value="Response_reg"/>
    <property type="match status" value="1"/>
</dbReference>
<dbReference type="AlphaFoldDB" id="A0A7M4DGG1"/>
<dbReference type="SUPFAM" id="SSF52172">
    <property type="entry name" value="CheY-like"/>
    <property type="match status" value="1"/>
</dbReference>
<evidence type="ECO:0000313" key="4">
    <source>
        <dbReference type="EMBL" id="VZO36004.1"/>
    </source>
</evidence>
<evidence type="ECO:0000256" key="1">
    <source>
        <dbReference type="PROSITE-ProRule" id="PRU00169"/>
    </source>
</evidence>
<dbReference type="RefSeq" id="WP_331716212.1">
    <property type="nucleotide sequence ID" value="NZ_CACRYJ010000017.1"/>
</dbReference>
<keyword evidence="5" id="KW-1185">Reference proteome</keyword>
<dbReference type="Gene3D" id="3.40.50.2300">
    <property type="match status" value="1"/>
</dbReference>
<keyword evidence="1" id="KW-0597">Phosphoprotein</keyword>
<proteinExistence type="predicted"/>
<sequence length="105" mass="11299">MPRPHRVLIVDDDALVRTGLRLILDSAADVEVVGEAADGDEVVQAVQTHAPDVVLMDLRMSRMDGSAATAVTRALPNPPHVIVLTTWPGTPAALSGDEQQTRRQR</sequence>
<dbReference type="PANTHER" id="PTHR43228">
    <property type="entry name" value="TWO-COMPONENT RESPONSE REGULATOR"/>
    <property type="match status" value="1"/>
</dbReference>